<keyword evidence="3" id="KW-1185">Reference proteome</keyword>
<name>A0AAN6YDI9_9PEZI</name>
<proteinExistence type="predicted"/>
<feature type="compositionally biased region" description="Acidic residues" evidence="1">
    <location>
        <begin position="347"/>
        <end position="362"/>
    </location>
</feature>
<protein>
    <submittedName>
        <fullName evidence="2">Uncharacterized protein</fullName>
    </submittedName>
</protein>
<evidence type="ECO:0000256" key="1">
    <source>
        <dbReference type="SAM" id="MobiDB-lite"/>
    </source>
</evidence>
<reference evidence="2" key="2">
    <citation type="submission" date="2023-05" db="EMBL/GenBank/DDBJ databases">
        <authorList>
            <consortium name="Lawrence Berkeley National Laboratory"/>
            <person name="Steindorff A."/>
            <person name="Hensen N."/>
            <person name="Bonometti L."/>
            <person name="Westerberg I."/>
            <person name="Brannstrom I.O."/>
            <person name="Guillou S."/>
            <person name="Cros-Aarteil S."/>
            <person name="Calhoun S."/>
            <person name="Haridas S."/>
            <person name="Kuo A."/>
            <person name="Mondo S."/>
            <person name="Pangilinan J."/>
            <person name="Riley R."/>
            <person name="Labutti K."/>
            <person name="Andreopoulos B."/>
            <person name="Lipzen A."/>
            <person name="Chen C."/>
            <person name="Yanf M."/>
            <person name="Daum C."/>
            <person name="Ng V."/>
            <person name="Clum A."/>
            <person name="Ohm R."/>
            <person name="Martin F."/>
            <person name="Silar P."/>
            <person name="Natvig D."/>
            <person name="Lalanne C."/>
            <person name="Gautier V."/>
            <person name="Ament-Velasquez S.L."/>
            <person name="Kruys A."/>
            <person name="Hutchinson M.I."/>
            <person name="Powell A.J."/>
            <person name="Barry K."/>
            <person name="Miller A.N."/>
            <person name="Grigoriev I.V."/>
            <person name="Debuchy R."/>
            <person name="Gladieux P."/>
            <person name="Thoren M.H."/>
            <person name="Johannesson H."/>
        </authorList>
    </citation>
    <scope>NUCLEOTIDE SEQUENCE</scope>
    <source>
        <strain evidence="2">PSN293</strain>
    </source>
</reference>
<comment type="caution">
    <text evidence="2">The sequence shown here is derived from an EMBL/GenBank/DDBJ whole genome shotgun (WGS) entry which is preliminary data.</text>
</comment>
<evidence type="ECO:0000313" key="2">
    <source>
        <dbReference type="EMBL" id="KAK4216523.1"/>
    </source>
</evidence>
<feature type="region of interest" description="Disordered" evidence="1">
    <location>
        <begin position="308"/>
        <end position="362"/>
    </location>
</feature>
<gene>
    <name evidence="2" type="ORF">QBC37DRAFT_91830</name>
</gene>
<evidence type="ECO:0000313" key="3">
    <source>
        <dbReference type="Proteomes" id="UP001301769"/>
    </source>
</evidence>
<accession>A0AAN6YDI9</accession>
<sequence>MATVEEFDVAVPFIEDPEDQGTNRTYLGTPLFQVERTSFSSTVTEQYVLHGSLSKEGKEPASLVVLHFSLHSGSHSNSRRFKKVTLSLTFSSVSGQASDDPAIRCFAPAQDGNIGVIPTTVLQQTQHHVGGSVKVDASPLPASVGFAYDWRDRAEYKKHVLATISAKSTASTRTRDRDGFNVVEWTISENDKEKQIPDSYQLAVVIERKDGHEAFIVQAKVRATVDTRHAVATGLSSLKSLVGLKQPVKTYEPGKRALSGKLEYPEHAQVDAEELGFLVKGRELDKYSYVHVVELVAPVSIYGGEQVYKDDGGEGLGKGEDDDDDGDNDGPRTNVDLSLQLGGKNNDEDDDDDDVFEDALDS</sequence>
<reference evidence="2" key="1">
    <citation type="journal article" date="2023" name="Mol. Phylogenet. Evol.">
        <title>Genome-scale phylogeny and comparative genomics of the fungal order Sordariales.</title>
        <authorList>
            <person name="Hensen N."/>
            <person name="Bonometti L."/>
            <person name="Westerberg I."/>
            <person name="Brannstrom I.O."/>
            <person name="Guillou S."/>
            <person name="Cros-Aarteil S."/>
            <person name="Calhoun S."/>
            <person name="Haridas S."/>
            <person name="Kuo A."/>
            <person name="Mondo S."/>
            <person name="Pangilinan J."/>
            <person name="Riley R."/>
            <person name="LaButti K."/>
            <person name="Andreopoulos B."/>
            <person name="Lipzen A."/>
            <person name="Chen C."/>
            <person name="Yan M."/>
            <person name="Daum C."/>
            <person name="Ng V."/>
            <person name="Clum A."/>
            <person name="Steindorff A."/>
            <person name="Ohm R.A."/>
            <person name="Martin F."/>
            <person name="Silar P."/>
            <person name="Natvig D.O."/>
            <person name="Lalanne C."/>
            <person name="Gautier V."/>
            <person name="Ament-Velasquez S.L."/>
            <person name="Kruys A."/>
            <person name="Hutchinson M.I."/>
            <person name="Powell A.J."/>
            <person name="Barry K."/>
            <person name="Miller A.N."/>
            <person name="Grigoriev I.V."/>
            <person name="Debuchy R."/>
            <person name="Gladieux P."/>
            <person name="Hiltunen Thoren M."/>
            <person name="Johannesson H."/>
        </authorList>
    </citation>
    <scope>NUCLEOTIDE SEQUENCE</scope>
    <source>
        <strain evidence="2">PSN293</strain>
    </source>
</reference>
<dbReference type="Proteomes" id="UP001301769">
    <property type="component" value="Unassembled WGS sequence"/>
</dbReference>
<dbReference type="AlphaFoldDB" id="A0AAN6YDI9"/>
<organism evidence="2 3">
    <name type="scientific">Rhypophila decipiens</name>
    <dbReference type="NCBI Taxonomy" id="261697"/>
    <lineage>
        <taxon>Eukaryota</taxon>
        <taxon>Fungi</taxon>
        <taxon>Dikarya</taxon>
        <taxon>Ascomycota</taxon>
        <taxon>Pezizomycotina</taxon>
        <taxon>Sordariomycetes</taxon>
        <taxon>Sordariomycetidae</taxon>
        <taxon>Sordariales</taxon>
        <taxon>Naviculisporaceae</taxon>
        <taxon>Rhypophila</taxon>
    </lineage>
</organism>
<dbReference type="EMBL" id="MU858068">
    <property type="protein sequence ID" value="KAK4216523.1"/>
    <property type="molecule type" value="Genomic_DNA"/>
</dbReference>